<keyword evidence="2 3" id="KW-0802">TPR repeat</keyword>
<dbReference type="OrthoDB" id="739506at2"/>
<evidence type="ECO:0000256" key="3">
    <source>
        <dbReference type="PROSITE-ProRule" id="PRU00339"/>
    </source>
</evidence>
<evidence type="ECO:0000313" key="7">
    <source>
        <dbReference type="Proteomes" id="UP000289455"/>
    </source>
</evidence>
<dbReference type="SUPFAM" id="SSF48452">
    <property type="entry name" value="TPR-like"/>
    <property type="match status" value="2"/>
</dbReference>
<dbReference type="EMBL" id="SDHY01000001">
    <property type="protein sequence ID" value="RXK52432.1"/>
    <property type="molecule type" value="Genomic_DNA"/>
</dbReference>
<name>A0A4V1M5S5_9BACT</name>
<proteinExistence type="predicted"/>
<evidence type="ECO:0000256" key="5">
    <source>
        <dbReference type="SAM" id="SignalP"/>
    </source>
</evidence>
<comment type="caution">
    <text evidence="6">The sequence shown here is derived from an EMBL/GenBank/DDBJ whole genome shotgun (WGS) entry which is preliminary data.</text>
</comment>
<dbReference type="PROSITE" id="PS50005">
    <property type="entry name" value="TPR"/>
    <property type="match status" value="1"/>
</dbReference>
<dbReference type="Proteomes" id="UP000289455">
    <property type="component" value="Unassembled WGS sequence"/>
</dbReference>
<keyword evidence="1" id="KW-0677">Repeat</keyword>
<keyword evidence="4" id="KW-0175">Coiled coil</keyword>
<evidence type="ECO:0000256" key="2">
    <source>
        <dbReference type="ARBA" id="ARBA00022803"/>
    </source>
</evidence>
<accession>A0A4V1M5S5</accession>
<evidence type="ECO:0000256" key="4">
    <source>
        <dbReference type="SAM" id="Coils"/>
    </source>
</evidence>
<gene>
    <name evidence="6" type="ORF">ESB04_01930</name>
</gene>
<dbReference type="RefSeq" id="WP_129025693.1">
    <property type="nucleotide sequence ID" value="NZ_SDHY01000001.1"/>
</dbReference>
<dbReference type="PANTHER" id="PTHR44943:SF8">
    <property type="entry name" value="TPR REPEAT-CONTAINING PROTEIN MJ0263"/>
    <property type="match status" value="1"/>
</dbReference>
<protein>
    <submittedName>
        <fullName evidence="6">Uncharacterized protein</fullName>
    </submittedName>
</protein>
<dbReference type="InterPro" id="IPR019734">
    <property type="entry name" value="TPR_rpt"/>
</dbReference>
<sequence>MKKLVLTLFTVAMAAGTTFAQADKALVEAQKKSIADAVKKSDEEAKKAPTKAKSWLNRAVAYIDLASFPDSTFALTDADAAFKAIEYINEAVKLDTKDGKKGSTAKDAEKLIEDKKVYSALMNMGVIKYQGKDYKNSLKYMAKASELTPKDTTSAMYTGVVAQLSQNDEVAQTAYERYMGIGGKDVAIIYGLSQIYKNKKQEDKALALIDQGIAIYPTSKDLKNEKFNMLISFNRIDQAIEQLKKTIASDPKDAMSLLNIGLLYENKINGMNEEVRHILDKTVKVDEAKRKIAAQKEQVAAFTEEITRNRAKLKTAQPKQKAAINTQIAQLDATVKEQNSKLDGLKAELAKAESEVGDAAQNAAKLADLNAKVDALKSEVPGFYTKALAIDGNYYDALYQMGAFRYNEAAEIKKRVNAMDMETYKKDGKAVEAQISTKYNEALPYFEKAYSVKKDEDLKEILKQVYRELKMESKLAELDK</sequence>
<dbReference type="InterPro" id="IPR051685">
    <property type="entry name" value="Ycf3/AcsC/BcsC/TPR_MFPF"/>
</dbReference>
<organism evidence="6 7">
    <name type="scientific">Aquirufa rosea</name>
    <dbReference type="NCBI Taxonomy" id="2509241"/>
    <lineage>
        <taxon>Bacteria</taxon>
        <taxon>Pseudomonadati</taxon>
        <taxon>Bacteroidota</taxon>
        <taxon>Cytophagia</taxon>
        <taxon>Cytophagales</taxon>
        <taxon>Flectobacillaceae</taxon>
        <taxon>Aquirufa</taxon>
    </lineage>
</organism>
<dbReference type="InterPro" id="IPR011990">
    <property type="entry name" value="TPR-like_helical_dom_sf"/>
</dbReference>
<feature type="coiled-coil region" evidence="4">
    <location>
        <begin position="278"/>
        <end position="379"/>
    </location>
</feature>
<keyword evidence="5" id="KW-0732">Signal</keyword>
<feature type="signal peptide" evidence="5">
    <location>
        <begin position="1"/>
        <end position="20"/>
    </location>
</feature>
<evidence type="ECO:0000256" key="1">
    <source>
        <dbReference type="ARBA" id="ARBA00022737"/>
    </source>
</evidence>
<keyword evidence="7" id="KW-1185">Reference proteome</keyword>
<dbReference type="Gene3D" id="1.25.40.10">
    <property type="entry name" value="Tetratricopeptide repeat domain"/>
    <property type="match status" value="3"/>
</dbReference>
<feature type="repeat" description="TPR" evidence="3">
    <location>
        <begin position="118"/>
        <end position="151"/>
    </location>
</feature>
<dbReference type="PANTHER" id="PTHR44943">
    <property type="entry name" value="CELLULOSE SYNTHASE OPERON PROTEIN C"/>
    <property type="match status" value="1"/>
</dbReference>
<evidence type="ECO:0000313" key="6">
    <source>
        <dbReference type="EMBL" id="RXK52432.1"/>
    </source>
</evidence>
<dbReference type="SMART" id="SM00028">
    <property type="entry name" value="TPR"/>
    <property type="match status" value="3"/>
</dbReference>
<dbReference type="Pfam" id="PF13181">
    <property type="entry name" value="TPR_8"/>
    <property type="match status" value="2"/>
</dbReference>
<feature type="chain" id="PRO_5020745867" evidence="5">
    <location>
        <begin position="21"/>
        <end position="480"/>
    </location>
</feature>
<reference evidence="6 7" key="1">
    <citation type="submission" date="2019-01" db="EMBL/GenBank/DDBJ databases">
        <title>Cytophagaceae bacterium strain CAR-16.</title>
        <authorList>
            <person name="Chen W.-M."/>
        </authorList>
    </citation>
    <scope>NUCLEOTIDE SEQUENCE [LARGE SCALE GENOMIC DNA]</scope>
    <source>
        <strain evidence="6 7">CAR-16</strain>
    </source>
</reference>
<dbReference type="AlphaFoldDB" id="A0A4V1M5S5"/>